<sequence length="255" mass="27424">MKTTTDLLATIPAFAHQNLRVEFASLPHHSPPGLYLTPDPKNPSHFPGLLLPRHGPYAGAIFKFSLRIPASYPRSAPVITFTTEVWHPLVVPFTSPAFPGEVSLKGMEGGWGAEGREVRDGGRGPAGAGVSGGKSGRDLVSVLRYLVSVMTEEEAIRGVPSWAVANSLAMRQWRGGEWEEGVRRCVERSKEAARAEGQGSMGGATGRGDLIRVGNVLGDEEVRKVLEGLREVYGVGKGKREETEVVEEGEAVESE</sequence>
<evidence type="ECO:0000313" key="3">
    <source>
        <dbReference type="EMBL" id="RPA75240.1"/>
    </source>
</evidence>
<protein>
    <submittedName>
        <fullName evidence="3">UBC-like protein</fullName>
    </submittedName>
</protein>
<feature type="domain" description="UBC core" evidence="2">
    <location>
        <begin position="14"/>
        <end position="191"/>
    </location>
</feature>
<dbReference type="SMART" id="SM00212">
    <property type="entry name" value="UBCc"/>
    <property type="match status" value="1"/>
</dbReference>
<feature type="region of interest" description="Disordered" evidence="1">
    <location>
        <begin position="115"/>
        <end position="134"/>
    </location>
</feature>
<evidence type="ECO:0000256" key="1">
    <source>
        <dbReference type="SAM" id="MobiDB-lite"/>
    </source>
</evidence>
<dbReference type="InterPro" id="IPR000608">
    <property type="entry name" value="UBC"/>
</dbReference>
<feature type="compositionally biased region" description="Gly residues" evidence="1">
    <location>
        <begin position="123"/>
        <end position="134"/>
    </location>
</feature>
<dbReference type="STRING" id="1160509.A0A3N4HTW2"/>
<keyword evidence="4" id="KW-1185">Reference proteome</keyword>
<evidence type="ECO:0000259" key="2">
    <source>
        <dbReference type="PROSITE" id="PS50127"/>
    </source>
</evidence>
<dbReference type="CDD" id="cd23814">
    <property type="entry name" value="UEV_AKTIP"/>
    <property type="match status" value="1"/>
</dbReference>
<dbReference type="Pfam" id="PF00179">
    <property type="entry name" value="UQ_con"/>
    <property type="match status" value="1"/>
</dbReference>
<gene>
    <name evidence="3" type="ORF">BJ508DRAFT_23006</name>
</gene>
<reference evidence="3 4" key="1">
    <citation type="journal article" date="2018" name="Nat. Ecol. Evol.">
        <title>Pezizomycetes genomes reveal the molecular basis of ectomycorrhizal truffle lifestyle.</title>
        <authorList>
            <person name="Murat C."/>
            <person name="Payen T."/>
            <person name="Noel B."/>
            <person name="Kuo A."/>
            <person name="Morin E."/>
            <person name="Chen J."/>
            <person name="Kohler A."/>
            <person name="Krizsan K."/>
            <person name="Balestrini R."/>
            <person name="Da Silva C."/>
            <person name="Montanini B."/>
            <person name="Hainaut M."/>
            <person name="Levati E."/>
            <person name="Barry K.W."/>
            <person name="Belfiori B."/>
            <person name="Cichocki N."/>
            <person name="Clum A."/>
            <person name="Dockter R.B."/>
            <person name="Fauchery L."/>
            <person name="Guy J."/>
            <person name="Iotti M."/>
            <person name="Le Tacon F."/>
            <person name="Lindquist E.A."/>
            <person name="Lipzen A."/>
            <person name="Malagnac F."/>
            <person name="Mello A."/>
            <person name="Molinier V."/>
            <person name="Miyauchi S."/>
            <person name="Poulain J."/>
            <person name="Riccioni C."/>
            <person name="Rubini A."/>
            <person name="Sitrit Y."/>
            <person name="Splivallo R."/>
            <person name="Traeger S."/>
            <person name="Wang M."/>
            <person name="Zifcakova L."/>
            <person name="Wipf D."/>
            <person name="Zambonelli A."/>
            <person name="Paolocci F."/>
            <person name="Nowrousian M."/>
            <person name="Ottonello S."/>
            <person name="Baldrian P."/>
            <person name="Spatafora J.W."/>
            <person name="Henrissat B."/>
            <person name="Nagy L.G."/>
            <person name="Aury J.M."/>
            <person name="Wincker P."/>
            <person name="Grigoriev I.V."/>
            <person name="Bonfante P."/>
            <person name="Martin F.M."/>
        </authorList>
    </citation>
    <scope>NUCLEOTIDE SEQUENCE [LARGE SCALE GENOMIC DNA]</scope>
    <source>
        <strain evidence="3 4">RN42</strain>
    </source>
</reference>
<proteinExistence type="predicted"/>
<dbReference type="Proteomes" id="UP000275078">
    <property type="component" value="Unassembled WGS sequence"/>
</dbReference>
<dbReference type="PROSITE" id="PS50127">
    <property type="entry name" value="UBC_2"/>
    <property type="match status" value="1"/>
</dbReference>
<evidence type="ECO:0000313" key="4">
    <source>
        <dbReference type="Proteomes" id="UP000275078"/>
    </source>
</evidence>
<dbReference type="EMBL" id="ML119768">
    <property type="protein sequence ID" value="RPA75240.1"/>
    <property type="molecule type" value="Genomic_DNA"/>
</dbReference>
<dbReference type="Gene3D" id="3.10.110.10">
    <property type="entry name" value="Ubiquitin Conjugating Enzyme"/>
    <property type="match status" value="1"/>
</dbReference>
<dbReference type="SUPFAM" id="SSF54495">
    <property type="entry name" value="UBC-like"/>
    <property type="match status" value="1"/>
</dbReference>
<organism evidence="3 4">
    <name type="scientific">Ascobolus immersus RN42</name>
    <dbReference type="NCBI Taxonomy" id="1160509"/>
    <lineage>
        <taxon>Eukaryota</taxon>
        <taxon>Fungi</taxon>
        <taxon>Dikarya</taxon>
        <taxon>Ascomycota</taxon>
        <taxon>Pezizomycotina</taxon>
        <taxon>Pezizomycetes</taxon>
        <taxon>Pezizales</taxon>
        <taxon>Ascobolaceae</taxon>
        <taxon>Ascobolus</taxon>
    </lineage>
</organism>
<dbReference type="AlphaFoldDB" id="A0A3N4HTW2"/>
<name>A0A3N4HTW2_ASCIM</name>
<accession>A0A3N4HTW2</accession>
<dbReference type="OrthoDB" id="5596422at2759"/>
<dbReference type="InterPro" id="IPR016135">
    <property type="entry name" value="UBQ-conjugating_enzyme/RWD"/>
</dbReference>